<keyword evidence="2" id="KW-1185">Reference proteome</keyword>
<accession>A0A9J6BW00</accession>
<protein>
    <submittedName>
        <fullName evidence="1">Uncharacterized protein</fullName>
    </submittedName>
</protein>
<sequence length="224" mass="26444">MSLNKFHQIIDVRHVNNSTDYRFHFAMQLVVKQRWNGNYNVNSIGAEVVPEFVQTINMSPYINFKLVHYENCRFSFSDTNLFFIIASSANFDVKFFKAALKDVIKVRGTIGNRLMAQKDRIKIKIIKEPDYNREKGFGWDESFPLGKFSARKVQTLNFNFPPGNFYCDFELENFLAEFFPQRIFNCRNLFSNFSKMKIFCQKFFLPARKQDDFFNFLGGKLSVK</sequence>
<comment type="caution">
    <text evidence="1">The sequence shown here is derived from an EMBL/GenBank/DDBJ whole genome shotgun (WGS) entry which is preliminary data.</text>
</comment>
<name>A0A9J6BW00_POLVA</name>
<proteinExistence type="predicted"/>
<evidence type="ECO:0000313" key="2">
    <source>
        <dbReference type="Proteomes" id="UP001107558"/>
    </source>
</evidence>
<dbReference type="AlphaFoldDB" id="A0A9J6BW00"/>
<organism evidence="1 2">
    <name type="scientific">Polypedilum vanderplanki</name>
    <name type="common">Sleeping chironomid midge</name>
    <dbReference type="NCBI Taxonomy" id="319348"/>
    <lineage>
        <taxon>Eukaryota</taxon>
        <taxon>Metazoa</taxon>
        <taxon>Ecdysozoa</taxon>
        <taxon>Arthropoda</taxon>
        <taxon>Hexapoda</taxon>
        <taxon>Insecta</taxon>
        <taxon>Pterygota</taxon>
        <taxon>Neoptera</taxon>
        <taxon>Endopterygota</taxon>
        <taxon>Diptera</taxon>
        <taxon>Nematocera</taxon>
        <taxon>Chironomoidea</taxon>
        <taxon>Chironomidae</taxon>
        <taxon>Chironominae</taxon>
        <taxon>Polypedilum</taxon>
        <taxon>Polypedilum</taxon>
    </lineage>
</organism>
<dbReference type="Proteomes" id="UP001107558">
    <property type="component" value="Chromosome 3"/>
</dbReference>
<dbReference type="EMBL" id="JADBJN010000003">
    <property type="protein sequence ID" value="KAG5673446.1"/>
    <property type="molecule type" value="Genomic_DNA"/>
</dbReference>
<reference evidence="1" key="1">
    <citation type="submission" date="2021-03" db="EMBL/GenBank/DDBJ databases">
        <title>Chromosome level genome of the anhydrobiotic midge Polypedilum vanderplanki.</title>
        <authorList>
            <person name="Yoshida Y."/>
            <person name="Kikawada T."/>
            <person name="Gusev O."/>
        </authorList>
    </citation>
    <scope>NUCLEOTIDE SEQUENCE</scope>
    <source>
        <strain evidence="1">NIAS01</strain>
        <tissue evidence="1">Whole body or cell culture</tissue>
    </source>
</reference>
<evidence type="ECO:0000313" key="1">
    <source>
        <dbReference type="EMBL" id="KAG5673446.1"/>
    </source>
</evidence>
<gene>
    <name evidence="1" type="ORF">PVAND_003492</name>
</gene>